<keyword evidence="2" id="KW-1185">Reference proteome</keyword>
<sequence>MDFAKFYLETIVLDYEDPEVTF</sequence>
<comment type="caution">
    <text evidence="1">The sequence shown here is derived from an EMBL/GenBank/DDBJ whole genome shotgun (WGS) entry which is preliminary data.</text>
</comment>
<name>A0A8J2JZW6_9HEXA</name>
<evidence type="ECO:0000313" key="2">
    <source>
        <dbReference type="Proteomes" id="UP000708208"/>
    </source>
</evidence>
<feature type="non-terminal residue" evidence="1">
    <location>
        <position position="22"/>
    </location>
</feature>
<evidence type="ECO:0000313" key="1">
    <source>
        <dbReference type="EMBL" id="CAG7729612.1"/>
    </source>
</evidence>
<proteinExistence type="predicted"/>
<protein>
    <submittedName>
        <fullName evidence="1">Uncharacterized protein</fullName>
    </submittedName>
</protein>
<dbReference type="EMBL" id="CAJVCH010181352">
    <property type="protein sequence ID" value="CAG7729612.1"/>
    <property type="molecule type" value="Genomic_DNA"/>
</dbReference>
<dbReference type="AlphaFoldDB" id="A0A8J2JZW6"/>
<accession>A0A8J2JZW6</accession>
<organism evidence="1 2">
    <name type="scientific">Allacma fusca</name>
    <dbReference type="NCBI Taxonomy" id="39272"/>
    <lineage>
        <taxon>Eukaryota</taxon>
        <taxon>Metazoa</taxon>
        <taxon>Ecdysozoa</taxon>
        <taxon>Arthropoda</taxon>
        <taxon>Hexapoda</taxon>
        <taxon>Collembola</taxon>
        <taxon>Symphypleona</taxon>
        <taxon>Sminthuridae</taxon>
        <taxon>Allacma</taxon>
    </lineage>
</organism>
<dbReference type="Proteomes" id="UP000708208">
    <property type="component" value="Unassembled WGS sequence"/>
</dbReference>
<reference evidence="1" key="1">
    <citation type="submission" date="2021-06" db="EMBL/GenBank/DDBJ databases">
        <authorList>
            <person name="Hodson N. C."/>
            <person name="Mongue J. A."/>
            <person name="Jaron S. K."/>
        </authorList>
    </citation>
    <scope>NUCLEOTIDE SEQUENCE</scope>
</reference>
<gene>
    <name evidence="1" type="ORF">AFUS01_LOCUS18310</name>
</gene>